<proteinExistence type="inferred from homology"/>
<accession>A0A8J2NMC0</accession>
<dbReference type="GO" id="GO:0031119">
    <property type="term" value="P:tRNA pseudouridine synthesis"/>
    <property type="evidence" value="ECO:0007669"/>
    <property type="project" value="TreeGrafter"/>
</dbReference>
<dbReference type="PANTHER" id="PTHR11142:SF5">
    <property type="entry name" value="TRNA PSEUDOURIDINE(38_39) SYNTHASE"/>
    <property type="match status" value="1"/>
</dbReference>
<sequence length="450" mass="51088">MDLEIEGEDYNKMTREDLIEKIRKLSCHVKQLRNVVKRDTADDIRSIKKARRNRAFDFSKHPKRHVALKVAYLGWDYQGLAVQEDTDNTIEAHVFLALTKSKLIQDRSTSNYHRCGRTDKGVSAFCQVLSIDLRCKCNAGLGVITSQLEDSAQNEKLISDLALEIDYCKILNAILPKEIRVLAWAPVSPEFSARFDCKERMYRYLIPAGDADLNAMRRAGAYLIGEHNFQNFCKVDTSGEKTTIRRIISFKMSKCSPPEDVQSCDQYCIYEMEICGQSFLWHQIRCIVAVLILVGKGLEEPEIVRDLLDLEKMPKKPQYSMAMDFPLVLFDTHHGSEIKEWISSPENTYHVITDLQTMWSQHALKAQMVLGMLKSLECCSSGAVEQTDFLSKSVPHRYIPACSSPSKIPTRHLDCLVMGTKTKIYKPLSQRPVCAKVQNSSSECVGNSTA</sequence>
<dbReference type="EMBL" id="CAJVCH010052880">
    <property type="protein sequence ID" value="CAG7718366.1"/>
    <property type="molecule type" value="Genomic_DNA"/>
</dbReference>
<dbReference type="GO" id="GO:1990481">
    <property type="term" value="P:mRNA pseudouridine synthesis"/>
    <property type="evidence" value="ECO:0007669"/>
    <property type="project" value="TreeGrafter"/>
</dbReference>
<dbReference type="PANTHER" id="PTHR11142">
    <property type="entry name" value="PSEUDOURIDYLATE SYNTHASE"/>
    <property type="match status" value="1"/>
</dbReference>
<keyword evidence="3" id="KW-1185">Reference proteome</keyword>
<dbReference type="GO" id="GO:0005634">
    <property type="term" value="C:nucleus"/>
    <property type="evidence" value="ECO:0007669"/>
    <property type="project" value="TreeGrafter"/>
</dbReference>
<protein>
    <recommendedName>
        <fullName evidence="1">Pseudouridine synthase I TruA alpha/beta domain-containing protein</fullName>
    </recommendedName>
</protein>
<dbReference type="HAMAP" id="MF_00171">
    <property type="entry name" value="TruA"/>
    <property type="match status" value="1"/>
</dbReference>
<dbReference type="InterPro" id="IPR041707">
    <property type="entry name" value="Pus3-like"/>
</dbReference>
<dbReference type="GO" id="GO:0003723">
    <property type="term" value="F:RNA binding"/>
    <property type="evidence" value="ECO:0007669"/>
    <property type="project" value="InterPro"/>
</dbReference>
<dbReference type="AlphaFoldDB" id="A0A8J2NMC0"/>
<name>A0A8J2NMC0_9HEXA</name>
<dbReference type="GO" id="GO:0005737">
    <property type="term" value="C:cytoplasm"/>
    <property type="evidence" value="ECO:0007669"/>
    <property type="project" value="TreeGrafter"/>
</dbReference>
<dbReference type="InterPro" id="IPR001406">
    <property type="entry name" value="PsdUridine_synth_TruA"/>
</dbReference>
<reference evidence="2" key="1">
    <citation type="submission" date="2021-06" db="EMBL/GenBank/DDBJ databases">
        <authorList>
            <person name="Hodson N. C."/>
            <person name="Mongue J. A."/>
            <person name="Jaron S. K."/>
        </authorList>
    </citation>
    <scope>NUCLEOTIDE SEQUENCE</scope>
</reference>
<evidence type="ECO:0000259" key="1">
    <source>
        <dbReference type="Pfam" id="PF01416"/>
    </source>
</evidence>
<dbReference type="Pfam" id="PF01416">
    <property type="entry name" value="PseudoU_synth_1"/>
    <property type="match status" value="1"/>
</dbReference>
<dbReference type="FunFam" id="3.30.70.580:FF:000007">
    <property type="entry name" value="tRNA pseudouridine synthase"/>
    <property type="match status" value="1"/>
</dbReference>
<dbReference type="NCBIfam" id="TIGR00071">
    <property type="entry name" value="hisT_truA"/>
    <property type="match status" value="1"/>
</dbReference>
<gene>
    <name evidence="2" type="ORF">AFUS01_LOCUS7759</name>
</gene>
<dbReference type="Proteomes" id="UP000708208">
    <property type="component" value="Unassembled WGS sequence"/>
</dbReference>
<dbReference type="GO" id="GO:0009982">
    <property type="term" value="F:pseudouridine synthase activity"/>
    <property type="evidence" value="ECO:0007669"/>
    <property type="project" value="InterPro"/>
</dbReference>
<evidence type="ECO:0000313" key="3">
    <source>
        <dbReference type="Proteomes" id="UP000708208"/>
    </source>
</evidence>
<organism evidence="2 3">
    <name type="scientific">Allacma fusca</name>
    <dbReference type="NCBI Taxonomy" id="39272"/>
    <lineage>
        <taxon>Eukaryota</taxon>
        <taxon>Metazoa</taxon>
        <taxon>Ecdysozoa</taxon>
        <taxon>Arthropoda</taxon>
        <taxon>Hexapoda</taxon>
        <taxon>Collembola</taxon>
        <taxon>Symphypleona</taxon>
        <taxon>Sminthuridae</taxon>
        <taxon>Allacma</taxon>
    </lineage>
</organism>
<dbReference type="InterPro" id="IPR020097">
    <property type="entry name" value="PsdUridine_synth_TruA_a/b_dom"/>
</dbReference>
<feature type="domain" description="Pseudouridine synthase I TruA alpha/beta" evidence="1">
    <location>
        <begin position="221"/>
        <end position="332"/>
    </location>
</feature>
<dbReference type="OrthoDB" id="25767at2759"/>
<dbReference type="CDD" id="cd02569">
    <property type="entry name" value="PseudoU_synth_ScPus3"/>
    <property type="match status" value="1"/>
</dbReference>
<evidence type="ECO:0000313" key="2">
    <source>
        <dbReference type="EMBL" id="CAG7718366.1"/>
    </source>
</evidence>
<comment type="caution">
    <text evidence="2">The sequence shown here is derived from an EMBL/GenBank/DDBJ whole genome shotgun (WGS) entry which is preliminary data.</text>
</comment>